<dbReference type="AlphaFoldDB" id="A0A327YVA8"/>
<dbReference type="OrthoDB" id="1365698at2"/>
<dbReference type="EMBL" id="QLMI01000001">
    <property type="protein sequence ID" value="RAK25164.1"/>
    <property type="molecule type" value="Genomic_DNA"/>
</dbReference>
<evidence type="ECO:0000313" key="2">
    <source>
        <dbReference type="EMBL" id="RAK25164.1"/>
    </source>
</evidence>
<dbReference type="Pfam" id="PF07179">
    <property type="entry name" value="SseB"/>
    <property type="match status" value="1"/>
</dbReference>
<proteinExistence type="predicted"/>
<keyword evidence="3" id="KW-1185">Reference proteome</keyword>
<sequence length="263" mass="30134">MNLFNKLFGKKEPEFTPDNSVLLQLIQVYHQNETPENYKKVIEELYGSRAFLVVPTDGEQSKSNEWKTLEKGTSVAFTTVFDVEGMLVFGVFTSETTLSKWTDRETAFIAMPARAVLELAETHSFGRVVIDSDQETMFVFERNRENISTTTVQEETQVQVGFPQHPIDGANKSQLLEAFSKNSNIKEVYHFLMLRNQESIYILAFVLENYSENARLAVMDNVNDGMKGFTLDLPLESMYIEESDSWYETVQNFGVFYGGRSEK</sequence>
<comment type="caution">
    <text evidence="2">The sequence shown here is derived from an EMBL/GenBank/DDBJ whole genome shotgun (WGS) entry which is preliminary data.</text>
</comment>
<dbReference type="RefSeq" id="WP_111565731.1">
    <property type="nucleotide sequence ID" value="NZ_QLMI01000001.1"/>
</dbReference>
<reference evidence="2 3" key="1">
    <citation type="submission" date="2018-06" db="EMBL/GenBank/DDBJ databases">
        <title>Genomic Encyclopedia of Type Strains, Phase III (KMG-III): the genomes of soil and plant-associated and newly described type strains.</title>
        <authorList>
            <person name="Whitman W."/>
        </authorList>
    </citation>
    <scope>NUCLEOTIDE SEQUENCE [LARGE SCALE GENOMIC DNA]</scope>
    <source>
        <strain evidence="2 3">CGMCC 1.12398</strain>
    </source>
</reference>
<feature type="domain" description="SseB protein N-terminal" evidence="1">
    <location>
        <begin position="24"/>
        <end position="143"/>
    </location>
</feature>
<protein>
    <submittedName>
        <fullName evidence="2">Type III secretion system (T3SS) SseB-like protein</fullName>
    </submittedName>
</protein>
<organism evidence="2 3">
    <name type="scientific">Flavobacterium aquaticum</name>
    <dbReference type="NCBI Taxonomy" id="1236486"/>
    <lineage>
        <taxon>Bacteria</taxon>
        <taxon>Pseudomonadati</taxon>
        <taxon>Bacteroidota</taxon>
        <taxon>Flavobacteriia</taxon>
        <taxon>Flavobacteriales</taxon>
        <taxon>Flavobacteriaceae</taxon>
        <taxon>Flavobacterium</taxon>
    </lineage>
</organism>
<dbReference type="Proteomes" id="UP000249620">
    <property type="component" value="Unassembled WGS sequence"/>
</dbReference>
<evidence type="ECO:0000313" key="3">
    <source>
        <dbReference type="Proteomes" id="UP000249620"/>
    </source>
</evidence>
<evidence type="ECO:0000259" key="1">
    <source>
        <dbReference type="Pfam" id="PF07179"/>
    </source>
</evidence>
<dbReference type="InterPro" id="IPR009839">
    <property type="entry name" value="SseB_N"/>
</dbReference>
<accession>A0A327YVA8</accession>
<gene>
    <name evidence="2" type="ORF">B0I03_101325</name>
</gene>
<name>A0A327YVA8_9FLAO</name>